<dbReference type="InterPro" id="IPR011055">
    <property type="entry name" value="Dup_hybrid_motif"/>
</dbReference>
<dbReference type="InterPro" id="IPR016047">
    <property type="entry name" value="M23ase_b-sheet_dom"/>
</dbReference>
<reference evidence="4 5" key="1">
    <citation type="submission" date="2015-02" db="EMBL/GenBank/DDBJ databases">
        <title>Draft genome sequences of ten Microbacterium spp. with emphasis on heavy metal contaminated environments.</title>
        <authorList>
            <person name="Corretto E."/>
        </authorList>
    </citation>
    <scope>NUCLEOTIDE SEQUENCE [LARGE SCALE GENOMIC DNA]</scope>
    <source>
        <strain evidence="4 5">BEL4b</strain>
    </source>
</reference>
<evidence type="ECO:0000313" key="4">
    <source>
        <dbReference type="EMBL" id="KJL29541.1"/>
    </source>
</evidence>
<feature type="signal peptide" evidence="2">
    <location>
        <begin position="1"/>
        <end position="27"/>
    </location>
</feature>
<feature type="chain" id="PRO_5039405266" evidence="2">
    <location>
        <begin position="28"/>
        <end position="441"/>
    </location>
</feature>
<proteinExistence type="predicted"/>
<dbReference type="PATRIC" id="fig|82380.11.peg.1598"/>
<dbReference type="Proteomes" id="UP000033640">
    <property type="component" value="Unassembled WGS sequence"/>
</dbReference>
<dbReference type="EMBL" id="JYIW01000023">
    <property type="protein sequence ID" value="KJL29541.1"/>
    <property type="molecule type" value="Genomic_DNA"/>
</dbReference>
<dbReference type="Pfam" id="PF13517">
    <property type="entry name" value="FG-GAP_3"/>
    <property type="match status" value="2"/>
</dbReference>
<dbReference type="EC" id="3.4.24.-" evidence="4"/>
<organism evidence="4 5">
    <name type="scientific">Microbacterium oxydans</name>
    <dbReference type="NCBI Taxonomy" id="82380"/>
    <lineage>
        <taxon>Bacteria</taxon>
        <taxon>Bacillati</taxon>
        <taxon>Actinomycetota</taxon>
        <taxon>Actinomycetes</taxon>
        <taxon>Micrococcales</taxon>
        <taxon>Microbacteriaceae</taxon>
        <taxon>Microbacterium</taxon>
    </lineage>
</organism>
<keyword evidence="1 2" id="KW-0732">Signal</keyword>
<dbReference type="PANTHER" id="PTHR21666">
    <property type="entry name" value="PEPTIDASE-RELATED"/>
    <property type="match status" value="1"/>
</dbReference>
<evidence type="ECO:0000313" key="5">
    <source>
        <dbReference type="Proteomes" id="UP000033640"/>
    </source>
</evidence>
<dbReference type="InterPro" id="IPR050570">
    <property type="entry name" value="Cell_wall_metabolism_enzyme"/>
</dbReference>
<dbReference type="RefSeq" id="WP_045278955.1">
    <property type="nucleotide sequence ID" value="NZ_JYIW01000023.1"/>
</dbReference>
<gene>
    <name evidence="4" type="primary">mepM_1</name>
    <name evidence="4" type="ORF">RS83_01558</name>
</gene>
<evidence type="ECO:0000256" key="1">
    <source>
        <dbReference type="ARBA" id="ARBA00022729"/>
    </source>
</evidence>
<dbReference type="SUPFAM" id="SSF69318">
    <property type="entry name" value="Integrin alpha N-terminal domain"/>
    <property type="match status" value="1"/>
</dbReference>
<dbReference type="GO" id="GO:0004222">
    <property type="term" value="F:metalloendopeptidase activity"/>
    <property type="evidence" value="ECO:0007669"/>
    <property type="project" value="TreeGrafter"/>
</dbReference>
<dbReference type="PANTHER" id="PTHR21666:SF270">
    <property type="entry name" value="MUREIN HYDROLASE ACTIVATOR ENVC"/>
    <property type="match status" value="1"/>
</dbReference>
<sequence>MKRTSRSRRVRFGVVAAVLAVLVGALAPAVTSGAPAVAATDGQMIYPASGNIQSKVNDGCRSNFRAHEGIDITGPGGTPILAAYDGVIKTRTANSGYGNYTDIEHPGGYVTRYAHMASAGTYAPGTRVTRGQQIGVIGMTGATSANHLHFEVRRNGAVYTAINNGFTCLANVARGNFIPMSFPGLGIPRKPAVVSADYDGDGNADLLAVAGDSDLLHYGGGGNGGFYPPTVVTSAWGLYKHLTHADLNDDGIGDMLAVRSDGALEFYGGSATGGFGTHELIASGWYDMLHVTSGADYTGDGKQDVLAVSPDGTLTVFRGNGAGGLTGPNTTRGGGWQNVRFIVGGDFNNDGVGDLMALDNSGVLYFYPGQSGAFGARQTVAGNWSGITALTGGVDYNSDGLPDLIGRTASGDLYRYLGNGNGTLRSGVAIGAGWGAFIQIE</sequence>
<feature type="domain" description="M23ase beta-sheet core" evidence="3">
    <location>
        <begin position="66"/>
        <end position="157"/>
    </location>
</feature>
<dbReference type="AlphaFoldDB" id="A0A0F0LDA5"/>
<dbReference type="SUPFAM" id="SSF51261">
    <property type="entry name" value="Duplicated hybrid motif"/>
    <property type="match status" value="1"/>
</dbReference>
<name>A0A0F0LDA5_9MICO</name>
<dbReference type="InterPro" id="IPR013517">
    <property type="entry name" value="FG-GAP"/>
</dbReference>
<dbReference type="Gene3D" id="2.70.70.10">
    <property type="entry name" value="Glucose Permease (Domain IIA)"/>
    <property type="match status" value="1"/>
</dbReference>
<protein>
    <submittedName>
        <fullName evidence="4">Murein DD-endopeptidase MepM</fullName>
        <ecNumber evidence="4">3.4.24.-</ecNumber>
    </submittedName>
</protein>
<evidence type="ECO:0000256" key="2">
    <source>
        <dbReference type="SAM" id="SignalP"/>
    </source>
</evidence>
<comment type="caution">
    <text evidence="4">The sequence shown here is derived from an EMBL/GenBank/DDBJ whole genome shotgun (WGS) entry which is preliminary data.</text>
</comment>
<evidence type="ECO:0000259" key="3">
    <source>
        <dbReference type="Pfam" id="PF01551"/>
    </source>
</evidence>
<dbReference type="Pfam" id="PF01551">
    <property type="entry name" value="Peptidase_M23"/>
    <property type="match status" value="1"/>
</dbReference>
<keyword evidence="4" id="KW-0378">Hydrolase</keyword>
<accession>A0A0F0LDA5</accession>
<dbReference type="InterPro" id="IPR028994">
    <property type="entry name" value="Integrin_alpha_N"/>
</dbReference>
<dbReference type="CDD" id="cd12797">
    <property type="entry name" value="M23_peptidase"/>
    <property type="match status" value="1"/>
</dbReference>
<dbReference type="OrthoDB" id="581998at2"/>